<proteinExistence type="predicted"/>
<dbReference type="RefSeq" id="WP_007193065.1">
    <property type="nucleotide sequence ID" value="NZ_AFWV01000006.1"/>
</dbReference>
<evidence type="ECO:0000313" key="1">
    <source>
        <dbReference type="EMBL" id="EGV18772.1"/>
    </source>
</evidence>
<dbReference type="Gene3D" id="1.10.238.160">
    <property type="match status" value="1"/>
</dbReference>
<dbReference type="EMBL" id="AFWV01000006">
    <property type="protein sequence ID" value="EGV18772.1"/>
    <property type="molecule type" value="Genomic_DNA"/>
</dbReference>
<dbReference type="AlphaFoldDB" id="F9UAM0"/>
<dbReference type="Proteomes" id="UP000005459">
    <property type="component" value="Unassembled WGS sequence"/>
</dbReference>
<evidence type="ECO:0008006" key="3">
    <source>
        <dbReference type="Google" id="ProtNLM"/>
    </source>
</evidence>
<protein>
    <recommendedName>
        <fullName evidence="3">Prophage CP4-57 regulatory</fullName>
    </recommendedName>
</protein>
<gene>
    <name evidence="1" type="ORF">ThimaDRAFT_2190</name>
</gene>
<evidence type="ECO:0000313" key="2">
    <source>
        <dbReference type="Proteomes" id="UP000005459"/>
    </source>
</evidence>
<dbReference type="PATRIC" id="fig|768671.3.peg.2326"/>
<organism evidence="1 2">
    <name type="scientific">Thiocapsa marina 5811</name>
    <dbReference type="NCBI Taxonomy" id="768671"/>
    <lineage>
        <taxon>Bacteria</taxon>
        <taxon>Pseudomonadati</taxon>
        <taxon>Pseudomonadota</taxon>
        <taxon>Gammaproteobacteria</taxon>
        <taxon>Chromatiales</taxon>
        <taxon>Chromatiaceae</taxon>
        <taxon>Thiocapsa</taxon>
    </lineage>
</organism>
<sequence>MHAPSALPETGFLRLKQIIGDPDANPPVPPLVPVKKSTWWKGCANGTYPEPVKIGPRATAWRVEDIRAFIEKCGRAAA</sequence>
<accession>F9UAM0</accession>
<name>F9UAM0_9GAMM</name>
<dbReference type="eggNOG" id="COG3311">
    <property type="taxonomic scope" value="Bacteria"/>
</dbReference>
<dbReference type="STRING" id="768671.ThimaDRAFT_2190"/>
<keyword evidence="2" id="KW-1185">Reference proteome</keyword>
<dbReference type="OrthoDB" id="5298532at2"/>
<reference evidence="1 2" key="1">
    <citation type="submission" date="2011-06" db="EMBL/GenBank/DDBJ databases">
        <title>The draft genome of Thiocapsa marina 5811.</title>
        <authorList>
            <consortium name="US DOE Joint Genome Institute (JGI-PGF)"/>
            <person name="Lucas S."/>
            <person name="Han J."/>
            <person name="Cheng J.-F."/>
            <person name="Goodwin L."/>
            <person name="Pitluck S."/>
            <person name="Peters L."/>
            <person name="Land M.L."/>
            <person name="Hauser L."/>
            <person name="Vogl K."/>
            <person name="Liu Z."/>
            <person name="Imhoff J."/>
            <person name="Thiel V."/>
            <person name="Frigaard N.-U."/>
            <person name="Bryant D."/>
            <person name="Woyke T.J."/>
        </authorList>
    </citation>
    <scope>NUCLEOTIDE SEQUENCE [LARGE SCALE GENOMIC DNA]</scope>
    <source>
        <strain evidence="1 2">5811</strain>
    </source>
</reference>